<proteinExistence type="predicted"/>
<gene>
    <name evidence="1" type="ORF">FRX31_030764</name>
</gene>
<name>A0A7J6V4Q3_THATH</name>
<evidence type="ECO:0000313" key="2">
    <source>
        <dbReference type="Proteomes" id="UP000554482"/>
    </source>
</evidence>
<accession>A0A7J6V4Q3</accession>
<organism evidence="1 2">
    <name type="scientific">Thalictrum thalictroides</name>
    <name type="common">Rue-anemone</name>
    <name type="synonym">Anemone thalictroides</name>
    <dbReference type="NCBI Taxonomy" id="46969"/>
    <lineage>
        <taxon>Eukaryota</taxon>
        <taxon>Viridiplantae</taxon>
        <taxon>Streptophyta</taxon>
        <taxon>Embryophyta</taxon>
        <taxon>Tracheophyta</taxon>
        <taxon>Spermatophyta</taxon>
        <taxon>Magnoliopsida</taxon>
        <taxon>Ranunculales</taxon>
        <taxon>Ranunculaceae</taxon>
        <taxon>Thalictroideae</taxon>
        <taxon>Thalictrum</taxon>
    </lineage>
</organism>
<dbReference type="AlphaFoldDB" id="A0A7J6V4Q3"/>
<keyword evidence="2" id="KW-1185">Reference proteome</keyword>
<dbReference type="Proteomes" id="UP000554482">
    <property type="component" value="Unassembled WGS sequence"/>
</dbReference>
<evidence type="ECO:0000313" key="1">
    <source>
        <dbReference type="EMBL" id="KAF5179648.1"/>
    </source>
</evidence>
<dbReference type="EMBL" id="JABWDY010038495">
    <property type="protein sequence ID" value="KAF5179648.1"/>
    <property type="molecule type" value="Genomic_DNA"/>
</dbReference>
<sequence length="70" mass="7941">MEGKVKNSFPQARFFNPSDEETLISMQSEDDVNQLIKMPPLTNWEGSFSFSKWSPVAGALSSEFIHNMTK</sequence>
<protein>
    <submittedName>
        <fullName evidence="1">Uncharacterized protein</fullName>
    </submittedName>
</protein>
<comment type="caution">
    <text evidence="1">The sequence shown here is derived from an EMBL/GenBank/DDBJ whole genome shotgun (WGS) entry which is preliminary data.</text>
</comment>
<feature type="non-terminal residue" evidence="1">
    <location>
        <position position="70"/>
    </location>
</feature>
<reference evidence="1 2" key="1">
    <citation type="submission" date="2020-06" db="EMBL/GenBank/DDBJ databases">
        <title>Transcriptomic and genomic resources for Thalictrum thalictroides and T. hernandezii: Facilitating candidate gene discovery in an emerging model plant lineage.</title>
        <authorList>
            <person name="Arias T."/>
            <person name="Riano-Pachon D.M."/>
            <person name="Di Stilio V.S."/>
        </authorList>
    </citation>
    <scope>NUCLEOTIDE SEQUENCE [LARGE SCALE GENOMIC DNA]</scope>
    <source>
        <strain evidence="2">cv. WT478/WT964</strain>
        <tissue evidence="1">Leaves</tissue>
    </source>
</reference>